<evidence type="ECO:0000256" key="1">
    <source>
        <dbReference type="SAM" id="MobiDB-lite"/>
    </source>
</evidence>
<feature type="compositionally biased region" description="Basic and acidic residues" evidence="1">
    <location>
        <begin position="9"/>
        <end position="19"/>
    </location>
</feature>
<evidence type="ECO:0000313" key="4">
    <source>
        <dbReference type="Proteomes" id="UP001597083"/>
    </source>
</evidence>
<dbReference type="EMBL" id="JBHTIR010001093">
    <property type="protein sequence ID" value="MFD0852135.1"/>
    <property type="molecule type" value="Genomic_DNA"/>
</dbReference>
<dbReference type="PANTHER" id="PTHR45527">
    <property type="entry name" value="NONRIBOSOMAL PEPTIDE SYNTHETASE"/>
    <property type="match status" value="1"/>
</dbReference>
<reference evidence="4" key="1">
    <citation type="journal article" date="2019" name="Int. J. Syst. Evol. Microbiol.">
        <title>The Global Catalogue of Microorganisms (GCM) 10K type strain sequencing project: providing services to taxonomists for standard genome sequencing and annotation.</title>
        <authorList>
            <consortium name="The Broad Institute Genomics Platform"/>
            <consortium name="The Broad Institute Genome Sequencing Center for Infectious Disease"/>
            <person name="Wu L."/>
            <person name="Ma J."/>
        </authorList>
    </citation>
    <scope>NUCLEOTIDE SEQUENCE [LARGE SCALE GENOMIC DNA]</scope>
    <source>
        <strain evidence="4">JCM 31696</strain>
    </source>
</reference>
<feature type="non-terminal residue" evidence="3">
    <location>
        <position position="1"/>
    </location>
</feature>
<dbReference type="PRINTS" id="PR00154">
    <property type="entry name" value="AMPBINDING"/>
</dbReference>
<organism evidence="3 4">
    <name type="scientific">Actinomadura adrarensis</name>
    <dbReference type="NCBI Taxonomy" id="1819600"/>
    <lineage>
        <taxon>Bacteria</taxon>
        <taxon>Bacillati</taxon>
        <taxon>Actinomycetota</taxon>
        <taxon>Actinomycetes</taxon>
        <taxon>Streptosporangiales</taxon>
        <taxon>Thermomonosporaceae</taxon>
        <taxon>Actinomadura</taxon>
    </lineage>
</organism>
<gene>
    <name evidence="3" type="ORF">ACFQ07_07880</name>
</gene>
<feature type="non-terminal residue" evidence="3">
    <location>
        <position position="188"/>
    </location>
</feature>
<dbReference type="PROSITE" id="PS00455">
    <property type="entry name" value="AMP_BINDING"/>
    <property type="match status" value="1"/>
</dbReference>
<comment type="caution">
    <text evidence="3">The sequence shown here is derived from an EMBL/GenBank/DDBJ whole genome shotgun (WGS) entry which is preliminary data.</text>
</comment>
<dbReference type="InterPro" id="IPR020459">
    <property type="entry name" value="AMP-binding"/>
</dbReference>
<evidence type="ECO:0000313" key="3">
    <source>
        <dbReference type="EMBL" id="MFD0852135.1"/>
    </source>
</evidence>
<feature type="domain" description="AMP-dependent synthetase/ligase" evidence="2">
    <location>
        <begin position="31"/>
        <end position="184"/>
    </location>
</feature>
<keyword evidence="4" id="KW-1185">Reference proteome</keyword>
<dbReference type="Gene3D" id="3.40.50.980">
    <property type="match status" value="2"/>
</dbReference>
<sequence length="188" mass="20747">GPLIALDDPETRGVLRDLPGDDPSEDELPGFAPGTPGRMDRPAYVIYTSGSTGRPKGVVTPYRGLTNMQYNHRANIFDPVVDSAGGRGLRIAHTVSFSFDMSWEELLWLIEGHEVHVCDEDLRRDAEALTAYLRRHRIDVINVTPTYAQHLLDEGLLDEGHRPPLVLLGGEAVPTSVWERLAEADGVL</sequence>
<dbReference type="InterPro" id="IPR000873">
    <property type="entry name" value="AMP-dep_synth/lig_dom"/>
</dbReference>
<dbReference type="Pfam" id="PF00501">
    <property type="entry name" value="AMP-binding"/>
    <property type="match status" value="1"/>
</dbReference>
<proteinExistence type="predicted"/>
<name>A0ABW3CDY7_9ACTN</name>
<dbReference type="Proteomes" id="UP001597083">
    <property type="component" value="Unassembled WGS sequence"/>
</dbReference>
<dbReference type="SUPFAM" id="SSF56801">
    <property type="entry name" value="Acetyl-CoA synthetase-like"/>
    <property type="match status" value="1"/>
</dbReference>
<evidence type="ECO:0000259" key="2">
    <source>
        <dbReference type="Pfam" id="PF00501"/>
    </source>
</evidence>
<protein>
    <submittedName>
        <fullName evidence="3">AMP-binding protein</fullName>
    </submittedName>
</protein>
<accession>A0ABW3CDY7</accession>
<dbReference type="InterPro" id="IPR020845">
    <property type="entry name" value="AMP-binding_CS"/>
</dbReference>
<feature type="region of interest" description="Disordered" evidence="1">
    <location>
        <begin position="1"/>
        <end position="35"/>
    </location>
</feature>
<dbReference type="PANTHER" id="PTHR45527:SF1">
    <property type="entry name" value="FATTY ACID SYNTHASE"/>
    <property type="match status" value="1"/>
</dbReference>